<proteinExistence type="predicted"/>
<protein>
    <submittedName>
        <fullName evidence="1">Uncharacterized protein</fullName>
    </submittedName>
</protein>
<evidence type="ECO:0000313" key="1">
    <source>
        <dbReference type="EMBL" id="VAW71413.1"/>
    </source>
</evidence>
<dbReference type="AlphaFoldDB" id="A0A3B0Y4S2"/>
<dbReference type="EMBL" id="UOFJ01000599">
    <property type="protein sequence ID" value="VAW71413.1"/>
    <property type="molecule type" value="Genomic_DNA"/>
</dbReference>
<gene>
    <name evidence="1" type="ORF">MNBD_GAMMA10-1629</name>
</gene>
<reference evidence="1" key="1">
    <citation type="submission" date="2018-06" db="EMBL/GenBank/DDBJ databases">
        <authorList>
            <person name="Zhirakovskaya E."/>
        </authorList>
    </citation>
    <scope>NUCLEOTIDE SEQUENCE</scope>
</reference>
<name>A0A3B0Y4S2_9ZZZZ</name>
<sequence length="200" mass="22675">MLINELLENAGSIDNKMGVVERFKGKIIKNIYRTGKFSYNLSGEESVMSCEEDIFYSAPGFLFVDTGQETDTVFLPFHQSDLFMKICDANKLSIDNYLNTQCEPSNIIAYEKTTYGKEFLSSFIGKKIEKVAVVRKINRKRKFDIYPDDKGVLLRFEGEKEGLAIGIELFHGAGMFHVSCIPEKDIGESRSGIPEIVWLD</sequence>
<organism evidence="1">
    <name type="scientific">hydrothermal vent metagenome</name>
    <dbReference type="NCBI Taxonomy" id="652676"/>
    <lineage>
        <taxon>unclassified sequences</taxon>
        <taxon>metagenomes</taxon>
        <taxon>ecological metagenomes</taxon>
    </lineage>
</organism>
<accession>A0A3B0Y4S2</accession>